<keyword evidence="2" id="KW-1185">Reference proteome</keyword>
<proteinExistence type="predicted"/>
<dbReference type="EMBL" id="CM023481">
    <property type="protein sequence ID" value="KAH6946454.1"/>
    <property type="molecule type" value="Genomic_DNA"/>
</dbReference>
<evidence type="ECO:0000313" key="2">
    <source>
        <dbReference type="Proteomes" id="UP000821845"/>
    </source>
</evidence>
<protein>
    <submittedName>
        <fullName evidence="1">Uncharacterized protein</fullName>
    </submittedName>
</protein>
<reference evidence="1" key="1">
    <citation type="submission" date="2020-05" db="EMBL/GenBank/DDBJ databases">
        <title>Large-scale comparative analyses of tick genomes elucidate their genetic diversity and vector capacities.</title>
        <authorList>
            <person name="Jia N."/>
            <person name="Wang J."/>
            <person name="Shi W."/>
            <person name="Du L."/>
            <person name="Sun Y."/>
            <person name="Zhan W."/>
            <person name="Jiang J."/>
            <person name="Wang Q."/>
            <person name="Zhang B."/>
            <person name="Ji P."/>
            <person name="Sakyi L.B."/>
            <person name="Cui X."/>
            <person name="Yuan T."/>
            <person name="Jiang B."/>
            <person name="Yang W."/>
            <person name="Lam T.T.-Y."/>
            <person name="Chang Q."/>
            <person name="Ding S."/>
            <person name="Wang X."/>
            <person name="Zhu J."/>
            <person name="Ruan X."/>
            <person name="Zhao L."/>
            <person name="Wei J."/>
            <person name="Que T."/>
            <person name="Du C."/>
            <person name="Cheng J."/>
            <person name="Dai P."/>
            <person name="Han X."/>
            <person name="Huang E."/>
            <person name="Gao Y."/>
            <person name="Liu J."/>
            <person name="Shao H."/>
            <person name="Ye R."/>
            <person name="Li L."/>
            <person name="Wei W."/>
            <person name="Wang X."/>
            <person name="Wang C."/>
            <person name="Yang T."/>
            <person name="Huo Q."/>
            <person name="Li W."/>
            <person name="Guo W."/>
            <person name="Chen H."/>
            <person name="Zhou L."/>
            <person name="Ni X."/>
            <person name="Tian J."/>
            <person name="Zhou Y."/>
            <person name="Sheng Y."/>
            <person name="Liu T."/>
            <person name="Pan Y."/>
            <person name="Xia L."/>
            <person name="Li J."/>
            <person name="Zhao F."/>
            <person name="Cao W."/>
        </authorList>
    </citation>
    <scope>NUCLEOTIDE SEQUENCE</scope>
    <source>
        <strain evidence="1">Hyas-2018</strain>
    </source>
</reference>
<evidence type="ECO:0000313" key="1">
    <source>
        <dbReference type="EMBL" id="KAH6946454.1"/>
    </source>
</evidence>
<sequence>MTDSMDSGKTPFSINIVYMQEDGSGNRFPPEKPKTTPTASTTTWQQQAVGDSEENRSTEDSSSPIAAQLNNVRLKLEERRRKIEQDKRRMKERVKRQQQKVRKGLASRCSRREKSPLRWWQHPRINWRHPHRGSLCRQLLLGASSADVAAAEWLPTTRGEKKNPQSDKKKTDRANPLVDPGCMVYACGQNEFSYQPSSHQNGIAGTMQQVSYASFATPSQQQPQQPLQQQQQHPLPPPFQVPCTVSTEQATAATRAQPEYQRLCRAPPAPAAEEQLLERLKNLSKGSTASQPRRVEFGKMYRVSKSQQPARN</sequence>
<accession>A0ACB7TJY4</accession>
<organism evidence="1 2">
    <name type="scientific">Hyalomma asiaticum</name>
    <name type="common">Tick</name>
    <dbReference type="NCBI Taxonomy" id="266040"/>
    <lineage>
        <taxon>Eukaryota</taxon>
        <taxon>Metazoa</taxon>
        <taxon>Ecdysozoa</taxon>
        <taxon>Arthropoda</taxon>
        <taxon>Chelicerata</taxon>
        <taxon>Arachnida</taxon>
        <taxon>Acari</taxon>
        <taxon>Parasitiformes</taxon>
        <taxon>Ixodida</taxon>
        <taxon>Ixodoidea</taxon>
        <taxon>Ixodidae</taxon>
        <taxon>Hyalomminae</taxon>
        <taxon>Hyalomma</taxon>
    </lineage>
</organism>
<gene>
    <name evidence="1" type="ORF">HPB50_013667</name>
</gene>
<comment type="caution">
    <text evidence="1">The sequence shown here is derived from an EMBL/GenBank/DDBJ whole genome shotgun (WGS) entry which is preliminary data.</text>
</comment>
<dbReference type="Proteomes" id="UP000821845">
    <property type="component" value="Chromosome 1"/>
</dbReference>
<name>A0ACB7TJY4_HYAAI</name>